<gene>
    <name evidence="5" type="ORF">WAK64_02195</name>
</gene>
<dbReference type="EMBL" id="JBBAXC010000002">
    <property type="protein sequence ID" value="MEI5905876.1"/>
    <property type="molecule type" value="Genomic_DNA"/>
</dbReference>
<protein>
    <submittedName>
        <fullName evidence="5">IucA/IucC family protein</fullName>
    </submittedName>
</protein>
<dbReference type="InterPro" id="IPR022770">
    <property type="entry name" value="IucA/IucC-like_C"/>
</dbReference>
<evidence type="ECO:0000256" key="1">
    <source>
        <dbReference type="ARBA" id="ARBA00004924"/>
    </source>
</evidence>
<proteinExistence type="inferred from homology"/>
<dbReference type="Gene3D" id="6.10.250.3370">
    <property type="match status" value="1"/>
</dbReference>
<feature type="domain" description="Aerobactin siderophore biosynthesis IucA/IucC-like C-terminal" evidence="4">
    <location>
        <begin position="487"/>
        <end position="655"/>
    </location>
</feature>
<dbReference type="InterPro" id="IPR007310">
    <property type="entry name" value="Aerobactin_biosyn_IucA/IucC_N"/>
</dbReference>
<dbReference type="Pfam" id="PF06276">
    <property type="entry name" value="FhuF"/>
    <property type="match status" value="1"/>
</dbReference>
<comment type="caution">
    <text evidence="5">The sequence shown here is derived from an EMBL/GenBank/DDBJ whole genome shotgun (WGS) entry which is preliminary data.</text>
</comment>
<name>A0ABU8H9I2_9BACI</name>
<dbReference type="PANTHER" id="PTHR34384:SF6">
    <property type="entry name" value="STAPHYLOFERRIN B SYNTHASE"/>
    <property type="match status" value="1"/>
</dbReference>
<accession>A0ABU8H9I2</accession>
<dbReference type="InterPro" id="IPR037455">
    <property type="entry name" value="LucA/IucC-like"/>
</dbReference>
<dbReference type="Gene3D" id="1.10.510.40">
    <property type="match status" value="1"/>
</dbReference>
<dbReference type="Pfam" id="PF04183">
    <property type="entry name" value="IucA_IucC"/>
    <property type="match status" value="1"/>
</dbReference>
<evidence type="ECO:0000313" key="5">
    <source>
        <dbReference type="EMBL" id="MEI5905876.1"/>
    </source>
</evidence>
<comment type="pathway">
    <text evidence="1">Siderophore biosynthesis.</text>
</comment>
<sequence>MKDDQLTLEKLDHDEREILLYLEREKTFLLDHFKNHIEKGRNGILHRFISSIIRENMMNQKDNMIKIYQEGGMWKADSSIPKSILEHLSSIDSYNSYQELALMFFKNNNSFLIIPINKEYAFGRVEICGPVTLLFKDGNRKFISHPSEILDLLLKEGWPGNPDIIEMFKRDLSNSSANLAYAYAMQSWKQTLYQGSLLEAAEKQECSYSLMEQSVIEGHPCHPGAKMRKGLTPSENFQYSAEFQNPITMAFIALHKTLASTATLKEEWNELLFLHDPRLKTTFEKTLKQYGKDTKDYYICPIHPWQLEKTIPNMFSTELKSKKLIEIPHKESLYYAGMSFRTLFPIHRAGLQPHYKLTTNVHLTGEVRTLSEQTIHNGPLMSKILSQIFTKDSLVDQKTFIPINELGGLHFLDQLDSEINQTERSENLACVVRENLYHNINKDEIPIVGSALLTSNSAEEPSVIVELIERYNKTNQFDTIEESVYSFFNQYVKNLIDGVIALLVKYGIGLEGHLQNTVAVFHPNGTPVKILIRDWEGIRVHKERITKAGYQLSSFHPKSRILTSSLQSVRNKVFYSVIQNHLGELALQLSKEISEVKEDLLWKIVKERLESIFSRIESEGTTVEQVKEDRKAFYTKKVDYKAVTTMRMLGEAHNYTYAKVSNPLSL</sequence>
<dbReference type="Proteomes" id="UP001312865">
    <property type="component" value="Unassembled WGS sequence"/>
</dbReference>
<evidence type="ECO:0000259" key="4">
    <source>
        <dbReference type="Pfam" id="PF06276"/>
    </source>
</evidence>
<evidence type="ECO:0000256" key="2">
    <source>
        <dbReference type="ARBA" id="ARBA00007832"/>
    </source>
</evidence>
<dbReference type="PANTHER" id="PTHR34384">
    <property type="entry name" value="L-2,3-DIAMINOPROPANOATE--CITRATE LIGASE"/>
    <property type="match status" value="1"/>
</dbReference>
<evidence type="ECO:0000259" key="3">
    <source>
        <dbReference type="Pfam" id="PF04183"/>
    </source>
</evidence>
<comment type="similarity">
    <text evidence="2">Belongs to the IucA/IucC family.</text>
</comment>
<keyword evidence="6" id="KW-1185">Reference proteome</keyword>
<dbReference type="RefSeq" id="WP_336585299.1">
    <property type="nucleotide sequence ID" value="NZ_JBBAXC010000002.1"/>
</dbReference>
<feature type="domain" description="Aerobactin siderophore biosynthesis IucA/IucC N-terminal" evidence="3">
    <location>
        <begin position="209"/>
        <end position="453"/>
    </location>
</feature>
<organism evidence="5 6">
    <name type="scientific">Bacillus spongiae</name>
    <dbReference type="NCBI Taxonomy" id="2683610"/>
    <lineage>
        <taxon>Bacteria</taxon>
        <taxon>Bacillati</taxon>
        <taxon>Bacillota</taxon>
        <taxon>Bacilli</taxon>
        <taxon>Bacillales</taxon>
        <taxon>Bacillaceae</taxon>
        <taxon>Bacillus</taxon>
    </lineage>
</organism>
<reference evidence="5 6" key="1">
    <citation type="journal article" date="2018" name="J. Microbiol.">
        <title>Bacillus spongiae sp. nov., isolated from sponge of Jeju Island.</title>
        <authorList>
            <person name="Lee G.E."/>
            <person name="Im W.T."/>
            <person name="Park J.S."/>
        </authorList>
    </citation>
    <scope>NUCLEOTIDE SEQUENCE [LARGE SCALE GENOMIC DNA]</scope>
    <source>
        <strain evidence="5 6">135PIL107-10</strain>
    </source>
</reference>
<evidence type="ECO:0000313" key="6">
    <source>
        <dbReference type="Proteomes" id="UP001312865"/>
    </source>
</evidence>